<sequence>MAPDLLGMSFEMRNKVLRLLMGIEDNHSTTIQFDEADLKARRESFHCNFSGVNVLQTCKQLYNEGIRVLLDDNYFIAIIGWPDEYMDSTLTGFGVHAFWKVHPWIGKWNAESGFFDLRDRTFHPDITVLVQYPDNDEDPPMLVPARHLSVVVSALQSIMAQDGERSFEVTFGCRGGNIMLGPKQPVTLERLKNDMIMWIGGNVETVATTSKHSVTEEEASTASELGDAIATAVDSVHELRRSPDLQDDTCYTHLRGLVDEMERSAFAGNDEKAMQTYQALRDRSDLCVDRGFLQTREDWLDRLLAYAAYRIARFSDPASFGWELRHYRKWALQEARDAEDIFEESDTWFPYVSQLILELQVSLVTEHFDPNWEPVRWAMEDVAATLAPDEIIDQSEREK</sequence>
<evidence type="ECO:0000313" key="1">
    <source>
        <dbReference type="EMBL" id="KAJ9613585.1"/>
    </source>
</evidence>
<name>A0AA38XHI8_9EURO</name>
<reference evidence="1" key="1">
    <citation type="submission" date="2022-10" db="EMBL/GenBank/DDBJ databases">
        <title>Culturing micro-colonial fungi from biological soil crusts in the Mojave desert and describing Neophaeococcomyces mojavensis, and introducing the new genera and species Taxawa tesnikishii.</title>
        <authorList>
            <person name="Kurbessoian T."/>
            <person name="Stajich J.E."/>
        </authorList>
    </citation>
    <scope>NUCLEOTIDE SEQUENCE</scope>
    <source>
        <strain evidence="1">TK_41</strain>
    </source>
</reference>
<organism evidence="1 2">
    <name type="scientific">Cladophialophora chaetospira</name>
    <dbReference type="NCBI Taxonomy" id="386627"/>
    <lineage>
        <taxon>Eukaryota</taxon>
        <taxon>Fungi</taxon>
        <taxon>Dikarya</taxon>
        <taxon>Ascomycota</taxon>
        <taxon>Pezizomycotina</taxon>
        <taxon>Eurotiomycetes</taxon>
        <taxon>Chaetothyriomycetidae</taxon>
        <taxon>Chaetothyriales</taxon>
        <taxon>Herpotrichiellaceae</taxon>
        <taxon>Cladophialophora</taxon>
    </lineage>
</organism>
<accession>A0AA38XHI8</accession>
<dbReference type="Proteomes" id="UP001172673">
    <property type="component" value="Unassembled WGS sequence"/>
</dbReference>
<dbReference type="AlphaFoldDB" id="A0AA38XHI8"/>
<protein>
    <submittedName>
        <fullName evidence="1">Uncharacterized protein</fullName>
    </submittedName>
</protein>
<evidence type="ECO:0000313" key="2">
    <source>
        <dbReference type="Proteomes" id="UP001172673"/>
    </source>
</evidence>
<keyword evidence="2" id="KW-1185">Reference proteome</keyword>
<comment type="caution">
    <text evidence="1">The sequence shown here is derived from an EMBL/GenBank/DDBJ whole genome shotgun (WGS) entry which is preliminary data.</text>
</comment>
<dbReference type="EMBL" id="JAPDRK010000004">
    <property type="protein sequence ID" value="KAJ9613585.1"/>
    <property type="molecule type" value="Genomic_DNA"/>
</dbReference>
<proteinExistence type="predicted"/>
<gene>
    <name evidence="1" type="ORF">H2200_003527</name>
</gene>